<proteinExistence type="predicted"/>
<evidence type="ECO:0000313" key="2">
    <source>
        <dbReference type="Proteomes" id="UP001476798"/>
    </source>
</evidence>
<comment type="caution">
    <text evidence="1">The sequence shown here is derived from an EMBL/GenBank/DDBJ whole genome shotgun (WGS) entry which is preliminary data.</text>
</comment>
<dbReference type="Proteomes" id="UP001476798">
    <property type="component" value="Unassembled WGS sequence"/>
</dbReference>
<dbReference type="EMBL" id="JAHRIO010092944">
    <property type="protein sequence ID" value="MEQ2189450.1"/>
    <property type="molecule type" value="Genomic_DNA"/>
</dbReference>
<sequence length="159" mass="18306">MMKRRKTKKSKKMEEWTYQRRKNITLFFVLLFAFVCSSFMCVIIDLVSGFVLIYTPKSETCGVSGPKTSKALQERSYSTMARAFKRYRVDQNTIVSAPIAEQSIVTPNKYKEVLKNYNSQVKLSVFTAQCAFAIKKDPETEQLVKDFKASGKLLPFKLK</sequence>
<evidence type="ECO:0000313" key="1">
    <source>
        <dbReference type="EMBL" id="MEQ2189450.1"/>
    </source>
</evidence>
<dbReference type="InterPro" id="IPR031591">
    <property type="entry name" value="CCDC106"/>
</dbReference>
<keyword evidence="2" id="KW-1185">Reference proteome</keyword>
<gene>
    <name evidence="1" type="ORF">GOODEAATRI_025415</name>
</gene>
<dbReference type="Pfam" id="PF15794">
    <property type="entry name" value="CCDC106"/>
    <property type="match status" value="1"/>
</dbReference>
<reference evidence="1 2" key="1">
    <citation type="submission" date="2021-06" db="EMBL/GenBank/DDBJ databases">
        <authorList>
            <person name="Palmer J.M."/>
        </authorList>
    </citation>
    <scope>NUCLEOTIDE SEQUENCE [LARGE SCALE GENOMIC DNA]</scope>
    <source>
        <strain evidence="1 2">GA_2019</strain>
        <tissue evidence="1">Muscle</tissue>
    </source>
</reference>
<accession>A0ABV0Q103</accession>
<dbReference type="PANTHER" id="PTHR16477:SF5">
    <property type="entry name" value="COILED-COIL DOMAIN-CONTAINING PROTEIN 106-RELATED"/>
    <property type="match status" value="1"/>
</dbReference>
<name>A0ABV0Q103_9TELE</name>
<protein>
    <submittedName>
        <fullName evidence="1">Uncharacterized protein</fullName>
    </submittedName>
</protein>
<dbReference type="PANTHER" id="PTHR16477">
    <property type="entry name" value="COILED-COIL DOMAIN-CONTAINING PROTEIN 106"/>
    <property type="match status" value="1"/>
</dbReference>
<organism evidence="1 2">
    <name type="scientific">Goodea atripinnis</name>
    <dbReference type="NCBI Taxonomy" id="208336"/>
    <lineage>
        <taxon>Eukaryota</taxon>
        <taxon>Metazoa</taxon>
        <taxon>Chordata</taxon>
        <taxon>Craniata</taxon>
        <taxon>Vertebrata</taxon>
        <taxon>Euteleostomi</taxon>
        <taxon>Actinopterygii</taxon>
        <taxon>Neopterygii</taxon>
        <taxon>Teleostei</taxon>
        <taxon>Neoteleostei</taxon>
        <taxon>Acanthomorphata</taxon>
        <taxon>Ovalentaria</taxon>
        <taxon>Atherinomorphae</taxon>
        <taxon>Cyprinodontiformes</taxon>
        <taxon>Goodeidae</taxon>
        <taxon>Goodea</taxon>
    </lineage>
</organism>